<evidence type="ECO:0000313" key="2">
    <source>
        <dbReference type="EMBL" id="OAM15458.1"/>
    </source>
</evidence>
<proteinExistence type="predicted"/>
<evidence type="ECO:0000313" key="3">
    <source>
        <dbReference type="Proteomes" id="UP000078003"/>
    </source>
</evidence>
<dbReference type="RefSeq" id="WP_064104764.1">
    <property type="nucleotide sequence ID" value="NZ_LXSF01000012.1"/>
</dbReference>
<dbReference type="AlphaFoldDB" id="A0A1A9RBU8"/>
<accession>A0A1A9RBU8</accession>
<organism evidence="2 3">
    <name type="scientific">Eikenella corrodens</name>
    <dbReference type="NCBI Taxonomy" id="539"/>
    <lineage>
        <taxon>Bacteria</taxon>
        <taxon>Pseudomonadati</taxon>
        <taxon>Pseudomonadota</taxon>
        <taxon>Betaproteobacteria</taxon>
        <taxon>Neisseriales</taxon>
        <taxon>Neisseriaceae</taxon>
        <taxon>Eikenella</taxon>
    </lineage>
</organism>
<comment type="caution">
    <text evidence="2">The sequence shown here is derived from an EMBL/GenBank/DDBJ whole genome shotgun (WGS) entry which is preliminary data.</text>
</comment>
<keyword evidence="1" id="KW-0812">Transmembrane</keyword>
<protein>
    <submittedName>
        <fullName evidence="2">Uncharacterized protein</fullName>
    </submittedName>
</protein>
<sequence>MVSETIIPVVKDWGIYIGSALAISLVLIILLAFLFRALNIFPNDKKSRQILFSFLAKTIAALSIAASMYLYAQK</sequence>
<keyword evidence="1" id="KW-1133">Transmembrane helix</keyword>
<gene>
    <name evidence="2" type="ORF">A7P85_09795</name>
</gene>
<feature type="transmembrane region" description="Helical" evidence="1">
    <location>
        <begin position="50"/>
        <end position="72"/>
    </location>
</feature>
<reference evidence="3" key="1">
    <citation type="submission" date="2016-05" db="EMBL/GenBank/DDBJ databases">
        <title>Draft genome of Corynebacterium afermentans subsp. afermentans LCDC 88199T.</title>
        <authorList>
            <person name="Bernier A.-M."/>
            <person name="Bernard K."/>
        </authorList>
    </citation>
    <scope>NUCLEOTIDE SEQUENCE [LARGE SCALE GENOMIC DNA]</scope>
    <source>
        <strain evidence="3">NML01-0328</strain>
    </source>
</reference>
<keyword evidence="1" id="KW-0472">Membrane</keyword>
<feature type="transmembrane region" description="Helical" evidence="1">
    <location>
        <begin position="13"/>
        <end position="38"/>
    </location>
</feature>
<dbReference type="Proteomes" id="UP000078003">
    <property type="component" value="Unassembled WGS sequence"/>
</dbReference>
<evidence type="ECO:0000256" key="1">
    <source>
        <dbReference type="SAM" id="Phobius"/>
    </source>
</evidence>
<name>A0A1A9RBU8_EIKCO</name>
<dbReference type="EMBL" id="LXSF01000012">
    <property type="protein sequence ID" value="OAM15458.1"/>
    <property type="molecule type" value="Genomic_DNA"/>
</dbReference>